<dbReference type="Proteomes" id="UP000186601">
    <property type="component" value="Unassembled WGS sequence"/>
</dbReference>
<dbReference type="EMBL" id="MLYV02000089">
    <property type="protein sequence ID" value="PSS36949.1"/>
    <property type="molecule type" value="Genomic_DNA"/>
</dbReference>
<comment type="caution">
    <text evidence="2">The sequence shown here is derived from an EMBL/GenBank/DDBJ whole genome shotgun (WGS) entry which is preliminary data.</text>
</comment>
<evidence type="ECO:0000256" key="1">
    <source>
        <dbReference type="SAM" id="MobiDB-lite"/>
    </source>
</evidence>
<evidence type="ECO:0000313" key="2">
    <source>
        <dbReference type="EMBL" id="PSS36949.1"/>
    </source>
</evidence>
<name>A0A2R6S409_9APHY</name>
<keyword evidence="3" id="KW-1185">Reference proteome</keyword>
<organism evidence="2 3">
    <name type="scientific">Hermanssonia centrifuga</name>
    <dbReference type="NCBI Taxonomy" id="98765"/>
    <lineage>
        <taxon>Eukaryota</taxon>
        <taxon>Fungi</taxon>
        <taxon>Dikarya</taxon>
        <taxon>Basidiomycota</taxon>
        <taxon>Agaricomycotina</taxon>
        <taxon>Agaricomycetes</taxon>
        <taxon>Polyporales</taxon>
        <taxon>Meruliaceae</taxon>
        <taxon>Hermanssonia</taxon>
    </lineage>
</organism>
<feature type="compositionally biased region" description="Low complexity" evidence="1">
    <location>
        <begin position="162"/>
        <end position="190"/>
    </location>
</feature>
<dbReference type="AlphaFoldDB" id="A0A2R6S409"/>
<gene>
    <name evidence="2" type="ORF">PHLCEN_2v1165</name>
</gene>
<dbReference type="STRING" id="98765.A0A2R6S409"/>
<proteinExistence type="predicted"/>
<accession>A0A2R6S409</accession>
<feature type="region of interest" description="Disordered" evidence="1">
    <location>
        <begin position="133"/>
        <end position="209"/>
    </location>
</feature>
<protein>
    <submittedName>
        <fullName evidence="2">Uncharacterized protein</fullName>
    </submittedName>
</protein>
<feature type="compositionally biased region" description="Low complexity" evidence="1">
    <location>
        <begin position="41"/>
        <end position="65"/>
    </location>
</feature>
<reference evidence="2 3" key="1">
    <citation type="submission" date="2018-02" db="EMBL/GenBank/DDBJ databases">
        <title>Genome sequence of the basidiomycete white-rot fungus Phlebia centrifuga.</title>
        <authorList>
            <person name="Granchi Z."/>
            <person name="Peng M."/>
            <person name="de Vries R.P."/>
            <person name="Hilden K."/>
            <person name="Makela M.R."/>
            <person name="Grigoriev I."/>
            <person name="Riley R."/>
        </authorList>
    </citation>
    <scope>NUCLEOTIDE SEQUENCE [LARGE SCALE GENOMIC DNA]</scope>
    <source>
        <strain evidence="2 3">FBCC195</strain>
    </source>
</reference>
<evidence type="ECO:0000313" key="3">
    <source>
        <dbReference type="Proteomes" id="UP000186601"/>
    </source>
</evidence>
<sequence>MPPSQVPEDFLSAFPPTLPRSFLSEHEQSTISFDFTSEGFSDASSTRSSAASSTLSRYETCSSSSPSPPLSPFQVDSSAQPQLPRLEITTTSSSAHGRASSISSATVCSINTHNATAAIRAAYNVSVRKKKSFHRSSWNPSPTEFSDMTGRPLPLNSSTLGPLSPSTRSTNTSPLSPPSAATTASPLTPTSLPPVPQGSLLGTLCQPVS</sequence>
<feature type="region of interest" description="Disordered" evidence="1">
    <location>
        <begin position="37"/>
        <end position="79"/>
    </location>
</feature>
<feature type="compositionally biased region" description="Polar residues" evidence="1">
    <location>
        <begin position="135"/>
        <end position="146"/>
    </location>
</feature>